<feature type="transmembrane region" description="Helical" evidence="1">
    <location>
        <begin position="139"/>
        <end position="156"/>
    </location>
</feature>
<dbReference type="AlphaFoldDB" id="A0A2W1N2T4"/>
<feature type="transmembrane region" description="Helical" evidence="1">
    <location>
        <begin position="116"/>
        <end position="133"/>
    </location>
</feature>
<feature type="transmembrane region" description="Helical" evidence="1">
    <location>
        <begin position="70"/>
        <end position="96"/>
    </location>
</feature>
<feature type="transmembrane region" description="Helical" evidence="1">
    <location>
        <begin position="190"/>
        <end position="208"/>
    </location>
</feature>
<keyword evidence="1" id="KW-1133">Transmembrane helix</keyword>
<feature type="transmembrane region" description="Helical" evidence="1">
    <location>
        <begin position="25"/>
        <end position="50"/>
    </location>
</feature>
<keyword evidence="3" id="KW-1185">Reference proteome</keyword>
<name>A0A2W1N2T4_9FLAO</name>
<proteinExistence type="predicted"/>
<dbReference type="EMBL" id="QKSB01000002">
    <property type="protein sequence ID" value="PZE17850.1"/>
    <property type="molecule type" value="Genomic_DNA"/>
</dbReference>
<gene>
    <name evidence="2" type="ORF">DNU06_04320</name>
</gene>
<organism evidence="2 3">
    <name type="scientific">Putridiphycobacter roseus</name>
    <dbReference type="NCBI Taxonomy" id="2219161"/>
    <lineage>
        <taxon>Bacteria</taxon>
        <taxon>Pseudomonadati</taxon>
        <taxon>Bacteroidota</taxon>
        <taxon>Flavobacteriia</taxon>
        <taxon>Flavobacteriales</taxon>
        <taxon>Crocinitomicaceae</taxon>
        <taxon>Putridiphycobacter</taxon>
    </lineage>
</organism>
<evidence type="ECO:0000313" key="3">
    <source>
        <dbReference type="Proteomes" id="UP000249248"/>
    </source>
</evidence>
<sequence>MEKEKRSPIEDLKDIRIMMESTTKFLSLSGLSGIVAGIIALLGALLAQNLMQNFFNLGLYHTISGKMNEAYHTLAISLFFTAIGTLVLALGFGLLFTYLKAKKLNHHLNKPITIKLLKSLFTPLIFGGIFILLMYRQGAFTLIAPATLLFYGLALLNASKYLNVEIKYMAISELILGLLAAYFVNNSLIFWSIGFGILHIFYGSIMYFKYDRKK</sequence>
<protein>
    <submittedName>
        <fullName evidence="2">Uncharacterized protein</fullName>
    </submittedName>
</protein>
<keyword evidence="1" id="KW-0472">Membrane</keyword>
<keyword evidence="1" id="KW-0812">Transmembrane</keyword>
<dbReference type="Proteomes" id="UP000249248">
    <property type="component" value="Unassembled WGS sequence"/>
</dbReference>
<dbReference type="OrthoDB" id="1120881at2"/>
<reference evidence="2 3" key="1">
    <citation type="submission" date="2018-06" db="EMBL/GenBank/DDBJ databases">
        <title>The draft genome sequence of Crocinitomix sp. SM1701.</title>
        <authorList>
            <person name="Zhang X."/>
        </authorList>
    </citation>
    <scope>NUCLEOTIDE SEQUENCE [LARGE SCALE GENOMIC DNA]</scope>
    <source>
        <strain evidence="2 3">SM1701</strain>
    </source>
</reference>
<comment type="caution">
    <text evidence="2">The sequence shown here is derived from an EMBL/GenBank/DDBJ whole genome shotgun (WGS) entry which is preliminary data.</text>
</comment>
<accession>A0A2W1N2T4</accession>
<dbReference type="RefSeq" id="WP_111062001.1">
    <property type="nucleotide sequence ID" value="NZ_JBHUCU010000002.1"/>
</dbReference>
<evidence type="ECO:0000256" key="1">
    <source>
        <dbReference type="SAM" id="Phobius"/>
    </source>
</evidence>
<feature type="transmembrane region" description="Helical" evidence="1">
    <location>
        <begin position="168"/>
        <end position="184"/>
    </location>
</feature>
<evidence type="ECO:0000313" key="2">
    <source>
        <dbReference type="EMBL" id="PZE17850.1"/>
    </source>
</evidence>